<comment type="subcellular location">
    <subcellularLocation>
        <location evidence="1">Cell membrane</location>
        <topology evidence="1">Multi-pass membrane protein</topology>
    </subcellularLocation>
</comment>
<dbReference type="OrthoDB" id="9768837at2"/>
<evidence type="ECO:0000256" key="3">
    <source>
        <dbReference type="ARBA" id="ARBA00022692"/>
    </source>
</evidence>
<keyword evidence="4" id="KW-1133">Transmembrane helix</keyword>
<dbReference type="GO" id="GO:0005886">
    <property type="term" value="C:plasma membrane"/>
    <property type="evidence" value="ECO:0007669"/>
    <property type="project" value="UniProtKB-SubCell"/>
</dbReference>
<keyword evidence="3" id="KW-0812">Transmembrane</keyword>
<evidence type="ECO:0000313" key="6">
    <source>
        <dbReference type="EMBL" id="WDC92989.1"/>
    </source>
</evidence>
<protein>
    <submittedName>
        <fullName evidence="6">ABC transporter permease</fullName>
    </submittedName>
</protein>
<evidence type="ECO:0000256" key="5">
    <source>
        <dbReference type="ARBA" id="ARBA00023136"/>
    </source>
</evidence>
<geneLocation type="plasmid" evidence="6 7">
    <name>p1_CACC879</name>
</geneLocation>
<dbReference type="InterPro" id="IPR051449">
    <property type="entry name" value="ABC-2_transporter_component"/>
</dbReference>
<accession>A0A1B2A3T1</accession>
<keyword evidence="5" id="KW-0472">Membrane</keyword>
<dbReference type="EMBL" id="CP117684">
    <property type="protein sequence ID" value="WDC92989.1"/>
    <property type="molecule type" value="Genomic_DNA"/>
</dbReference>
<evidence type="ECO:0000256" key="4">
    <source>
        <dbReference type="ARBA" id="ARBA00022989"/>
    </source>
</evidence>
<dbReference type="InterPro" id="IPR013525">
    <property type="entry name" value="ABC2_TM"/>
</dbReference>
<keyword evidence="2" id="KW-1003">Cell membrane</keyword>
<reference evidence="6" key="1">
    <citation type="submission" date="2023-02" db="EMBL/GenBank/DDBJ databases">
        <title>Complete genome sequence of Lactobacillus curvatus CACC879 isolated from Pig feces.</title>
        <authorList>
            <person name="Park S."/>
            <person name="Park M.A."/>
            <person name="Kim D.-H."/>
            <person name="Kim Y."/>
        </authorList>
    </citation>
    <scope>NUCLEOTIDE SEQUENCE</scope>
    <source>
        <strain evidence="6">Curvatus</strain>
        <plasmid evidence="6">p1_CACC879</plasmid>
    </source>
</reference>
<sequence length="417" mass="46219">MFKFKVIFKQVFLKNIKSPAYLIMILMPIVMLGITFGVSRLMDHSKEPVRIAVLAPQPAEQSELQQLKGKTYQIDQQITTREQATKALQKERIDGYLLLSEEKGQTISRYYERKDSPSFDASVLENQLNQIHLVALAQQAGVAPEQIQKLMTPTVIAPVTVNYQNGHEKISQENTKEVGQIISIGITVLMFIFIVNYAGMIAQEIATEKGSRIMEIILSSVSIEIQFFAKIAAILALLLTQITVYILVGIVGFQFLKQQLPLAELLPIIRRALVAPAMWYAGVFLIIGVLLYTVLAAMLGAVVSRMDQVQQAISPLILLGTLSYLGGFVLASQTDIPLLRAVSYVPLFSQIMLPVRLANGDVGAFGASMGLFIAMATLIGLTYLALIIYRMNILVYSDKGVFKALIATYQQLKESRQ</sequence>
<dbReference type="RefSeq" id="WP_004271029.1">
    <property type="nucleotide sequence ID" value="NZ_BJOQ01000034.1"/>
</dbReference>
<dbReference type="Proteomes" id="UP001215533">
    <property type="component" value="Plasmid p1_CACC879"/>
</dbReference>
<dbReference type="PANTHER" id="PTHR30294">
    <property type="entry name" value="MEMBRANE COMPONENT OF ABC TRANSPORTER YHHJ-RELATED"/>
    <property type="match status" value="1"/>
</dbReference>
<dbReference type="Pfam" id="PF12698">
    <property type="entry name" value="ABC2_membrane_3"/>
    <property type="match status" value="1"/>
</dbReference>
<name>A0A1B2A3T1_LATCU</name>
<gene>
    <name evidence="6" type="ORF">PSR33_07465</name>
</gene>
<evidence type="ECO:0000256" key="1">
    <source>
        <dbReference type="ARBA" id="ARBA00004651"/>
    </source>
</evidence>
<proteinExistence type="predicted"/>
<evidence type="ECO:0000313" key="7">
    <source>
        <dbReference type="Proteomes" id="UP001215533"/>
    </source>
</evidence>
<keyword evidence="6" id="KW-0614">Plasmid</keyword>
<dbReference type="PANTHER" id="PTHR30294:SF29">
    <property type="entry name" value="MULTIDRUG ABC TRANSPORTER PERMEASE YBHS-RELATED"/>
    <property type="match status" value="1"/>
</dbReference>
<dbReference type="GO" id="GO:0140359">
    <property type="term" value="F:ABC-type transporter activity"/>
    <property type="evidence" value="ECO:0007669"/>
    <property type="project" value="InterPro"/>
</dbReference>
<dbReference type="GeneID" id="49611329"/>
<organism evidence="6 7">
    <name type="scientific">Latilactobacillus curvatus</name>
    <name type="common">Lactobacillus curvatus</name>
    <dbReference type="NCBI Taxonomy" id="28038"/>
    <lineage>
        <taxon>Bacteria</taxon>
        <taxon>Bacillati</taxon>
        <taxon>Bacillota</taxon>
        <taxon>Bacilli</taxon>
        <taxon>Lactobacillales</taxon>
        <taxon>Lactobacillaceae</taxon>
        <taxon>Latilactobacillus</taxon>
    </lineage>
</organism>
<dbReference type="AlphaFoldDB" id="A0A1B2A3T1"/>
<evidence type="ECO:0000256" key="2">
    <source>
        <dbReference type="ARBA" id="ARBA00022475"/>
    </source>
</evidence>